<dbReference type="PANTHER" id="PTHR46401">
    <property type="entry name" value="GLYCOSYLTRANSFERASE WBBK-RELATED"/>
    <property type="match status" value="1"/>
</dbReference>
<dbReference type="EMBL" id="LAZR01055094">
    <property type="protein sequence ID" value="KKK77148.1"/>
    <property type="molecule type" value="Genomic_DNA"/>
</dbReference>
<evidence type="ECO:0000259" key="3">
    <source>
        <dbReference type="Pfam" id="PF13439"/>
    </source>
</evidence>
<evidence type="ECO:0000313" key="4">
    <source>
        <dbReference type="EMBL" id="KKK77148.1"/>
    </source>
</evidence>
<feature type="domain" description="Glycosyl transferase family 1" evidence="2">
    <location>
        <begin position="209"/>
        <end position="360"/>
    </location>
</feature>
<protein>
    <recommendedName>
        <fullName evidence="5">Glycosyl transferase family 1 domain-containing protein</fullName>
    </recommendedName>
</protein>
<dbReference type="GO" id="GO:0009103">
    <property type="term" value="P:lipopolysaccharide biosynthetic process"/>
    <property type="evidence" value="ECO:0007669"/>
    <property type="project" value="TreeGrafter"/>
</dbReference>
<sequence length="361" mass="41860">MLKILRTVPFFAPAYGYGGPVVHTFNVSKIQASMGYDVRVFTTNILTNNIISMDLPRFEVIEGIKVHRYPIKFRLGKSHYFITPQLPSSFIKYDYDIIHSHSFRTFQTDIAAIFAKIKKKPFILTAHGTLRKMYLLNLFKTKNIGSKRMKLYDFIFKKLFLEIVDRVIVHSNHEKLWTLEFNVPEEKIRVIPHGVNIKEFSNSLHLKNFKNKYSLKNDDKMILYVGRLLRNYRNLEHLILVMNDIVKEIKNVKLWIVGHSYDKKYEIELKQLVKKYNLIDNIKFVLSPTRYDIIGAYQAANLIVFPITNSDGFGIPLIEAGASKKPVISINQGPAPELIKNGKTGFLIRKNNLLELKDAIL</sequence>
<dbReference type="GO" id="GO:0016757">
    <property type="term" value="F:glycosyltransferase activity"/>
    <property type="evidence" value="ECO:0007669"/>
    <property type="project" value="InterPro"/>
</dbReference>
<evidence type="ECO:0008006" key="5">
    <source>
        <dbReference type="Google" id="ProtNLM"/>
    </source>
</evidence>
<dbReference type="Pfam" id="PF13439">
    <property type="entry name" value="Glyco_transf_4"/>
    <property type="match status" value="1"/>
</dbReference>
<proteinExistence type="predicted"/>
<dbReference type="CDD" id="cd03801">
    <property type="entry name" value="GT4_PimA-like"/>
    <property type="match status" value="1"/>
</dbReference>
<dbReference type="Gene3D" id="3.40.50.2000">
    <property type="entry name" value="Glycogen Phosphorylase B"/>
    <property type="match status" value="2"/>
</dbReference>
<dbReference type="SUPFAM" id="SSF53756">
    <property type="entry name" value="UDP-Glycosyltransferase/glycogen phosphorylase"/>
    <property type="match status" value="1"/>
</dbReference>
<comment type="caution">
    <text evidence="4">The sequence shown here is derived from an EMBL/GenBank/DDBJ whole genome shotgun (WGS) entry which is preliminary data.</text>
</comment>
<evidence type="ECO:0000256" key="1">
    <source>
        <dbReference type="ARBA" id="ARBA00022679"/>
    </source>
</evidence>
<feature type="domain" description="Glycosyltransferase subfamily 4-like N-terminal" evidence="3">
    <location>
        <begin position="17"/>
        <end position="198"/>
    </location>
</feature>
<evidence type="ECO:0000259" key="2">
    <source>
        <dbReference type="Pfam" id="PF00534"/>
    </source>
</evidence>
<reference evidence="4" key="1">
    <citation type="journal article" date="2015" name="Nature">
        <title>Complex archaea that bridge the gap between prokaryotes and eukaryotes.</title>
        <authorList>
            <person name="Spang A."/>
            <person name="Saw J.H."/>
            <person name="Jorgensen S.L."/>
            <person name="Zaremba-Niedzwiedzka K."/>
            <person name="Martijn J."/>
            <person name="Lind A.E."/>
            <person name="van Eijk R."/>
            <person name="Schleper C."/>
            <person name="Guy L."/>
            <person name="Ettema T.J."/>
        </authorList>
    </citation>
    <scope>NUCLEOTIDE SEQUENCE</scope>
</reference>
<organism evidence="4">
    <name type="scientific">marine sediment metagenome</name>
    <dbReference type="NCBI Taxonomy" id="412755"/>
    <lineage>
        <taxon>unclassified sequences</taxon>
        <taxon>metagenomes</taxon>
        <taxon>ecological metagenomes</taxon>
    </lineage>
</organism>
<dbReference type="AlphaFoldDB" id="A0A0F8Y731"/>
<dbReference type="InterPro" id="IPR028098">
    <property type="entry name" value="Glyco_trans_4-like_N"/>
</dbReference>
<name>A0A0F8Y731_9ZZZZ</name>
<dbReference type="PANTHER" id="PTHR46401:SF2">
    <property type="entry name" value="GLYCOSYLTRANSFERASE WBBK-RELATED"/>
    <property type="match status" value="1"/>
</dbReference>
<accession>A0A0F8Y731</accession>
<dbReference type="InterPro" id="IPR001296">
    <property type="entry name" value="Glyco_trans_1"/>
</dbReference>
<dbReference type="Pfam" id="PF00534">
    <property type="entry name" value="Glycos_transf_1"/>
    <property type="match status" value="1"/>
</dbReference>
<gene>
    <name evidence="4" type="ORF">LCGC14_2856520</name>
</gene>
<feature type="non-terminal residue" evidence="4">
    <location>
        <position position="361"/>
    </location>
</feature>
<keyword evidence="1" id="KW-0808">Transferase</keyword>